<accession>A0A543DZ19</accession>
<feature type="region of interest" description="Disordered" evidence="1">
    <location>
        <begin position="32"/>
        <end position="87"/>
    </location>
</feature>
<feature type="compositionally biased region" description="Polar residues" evidence="1">
    <location>
        <begin position="78"/>
        <end position="87"/>
    </location>
</feature>
<evidence type="ECO:0000313" key="4">
    <source>
        <dbReference type="Proteomes" id="UP000315677"/>
    </source>
</evidence>
<protein>
    <recommendedName>
        <fullName evidence="5">Ig-like domain-containing protein</fullName>
    </recommendedName>
</protein>
<feature type="chain" id="PRO_5038512346" description="Ig-like domain-containing protein" evidence="2">
    <location>
        <begin position="21"/>
        <end position="147"/>
    </location>
</feature>
<dbReference type="AlphaFoldDB" id="A0A543DZ19"/>
<dbReference type="EMBL" id="VFPA01000001">
    <property type="protein sequence ID" value="TQM14566.1"/>
    <property type="molecule type" value="Genomic_DNA"/>
</dbReference>
<proteinExistence type="predicted"/>
<gene>
    <name evidence="3" type="ORF">FB558_1332</name>
</gene>
<dbReference type="PROSITE" id="PS51257">
    <property type="entry name" value="PROKAR_LIPOPROTEIN"/>
    <property type="match status" value="1"/>
</dbReference>
<evidence type="ECO:0000256" key="1">
    <source>
        <dbReference type="SAM" id="MobiDB-lite"/>
    </source>
</evidence>
<comment type="caution">
    <text evidence="3">The sequence shown here is derived from an EMBL/GenBank/DDBJ whole genome shotgun (WGS) entry which is preliminary data.</text>
</comment>
<feature type="signal peptide" evidence="2">
    <location>
        <begin position="1"/>
        <end position="20"/>
    </location>
</feature>
<evidence type="ECO:0008006" key="5">
    <source>
        <dbReference type="Google" id="ProtNLM"/>
    </source>
</evidence>
<keyword evidence="2" id="KW-0732">Signal</keyword>
<keyword evidence="4" id="KW-1185">Reference proteome</keyword>
<sequence>MPAVKIFPALPRLLAGVAAAALLTSACSTTVPGEPTPGAASPSAQAAPAPDSGPSASGCEVRASSSGSISSSGAGGRTVTTNGRTSFSCGSGPLIAIEAIDGSGVTFSADGATATVAPGSAAAVGPYRITVGSVDGGAAEFEVEPAG</sequence>
<name>A0A543DZ19_9PSEU</name>
<evidence type="ECO:0000313" key="3">
    <source>
        <dbReference type="EMBL" id="TQM14566.1"/>
    </source>
</evidence>
<organism evidence="3 4">
    <name type="scientific">Pseudonocardia kunmingensis</name>
    <dbReference type="NCBI Taxonomy" id="630975"/>
    <lineage>
        <taxon>Bacteria</taxon>
        <taxon>Bacillati</taxon>
        <taxon>Actinomycetota</taxon>
        <taxon>Actinomycetes</taxon>
        <taxon>Pseudonocardiales</taxon>
        <taxon>Pseudonocardiaceae</taxon>
        <taxon>Pseudonocardia</taxon>
    </lineage>
</organism>
<evidence type="ECO:0000256" key="2">
    <source>
        <dbReference type="SAM" id="SignalP"/>
    </source>
</evidence>
<reference evidence="3 4" key="1">
    <citation type="submission" date="2019-06" db="EMBL/GenBank/DDBJ databases">
        <title>Sequencing the genomes of 1000 actinobacteria strains.</title>
        <authorList>
            <person name="Klenk H.-P."/>
        </authorList>
    </citation>
    <scope>NUCLEOTIDE SEQUENCE [LARGE SCALE GENOMIC DNA]</scope>
    <source>
        <strain evidence="3 4">DSM 45301</strain>
    </source>
</reference>
<feature type="compositionally biased region" description="Low complexity" evidence="1">
    <location>
        <begin position="37"/>
        <end position="72"/>
    </location>
</feature>
<dbReference type="Proteomes" id="UP000315677">
    <property type="component" value="Unassembled WGS sequence"/>
</dbReference>